<evidence type="ECO:0000313" key="3">
    <source>
        <dbReference type="EMBL" id="SPF43963.1"/>
    </source>
</evidence>
<dbReference type="Pfam" id="PF13477">
    <property type="entry name" value="Glyco_trans_4_2"/>
    <property type="match status" value="1"/>
</dbReference>
<dbReference type="Gene3D" id="3.40.50.2000">
    <property type="entry name" value="Glycogen Phosphorylase B"/>
    <property type="match status" value="2"/>
</dbReference>
<protein>
    <submittedName>
        <fullName evidence="3">Glycosyl transferase family 1</fullName>
    </submittedName>
</protein>
<keyword evidence="3" id="KW-0808">Transferase</keyword>
<gene>
    <name evidence="3" type="ORF">SBF1_3000009</name>
</gene>
<dbReference type="OrthoDB" id="9810929at2"/>
<organism evidence="3 4">
    <name type="scientific">Candidatus Desulfosporosinus infrequens</name>
    <dbReference type="NCBI Taxonomy" id="2043169"/>
    <lineage>
        <taxon>Bacteria</taxon>
        <taxon>Bacillati</taxon>
        <taxon>Bacillota</taxon>
        <taxon>Clostridia</taxon>
        <taxon>Eubacteriales</taxon>
        <taxon>Desulfitobacteriaceae</taxon>
        <taxon>Desulfosporosinus</taxon>
    </lineage>
</organism>
<reference evidence="4" key="1">
    <citation type="submission" date="2018-02" db="EMBL/GenBank/DDBJ databases">
        <authorList>
            <person name="Hausmann B."/>
        </authorList>
    </citation>
    <scope>NUCLEOTIDE SEQUENCE [LARGE SCALE GENOMIC DNA]</scope>
    <source>
        <strain evidence="4">Peat soil MAG SbF1</strain>
    </source>
</reference>
<dbReference type="AlphaFoldDB" id="A0A2U3KWF7"/>
<dbReference type="PANTHER" id="PTHR12526:SF635">
    <property type="entry name" value="GLYCOSYL TRANSFERASE GROUP 1"/>
    <property type="match status" value="1"/>
</dbReference>
<dbReference type="PANTHER" id="PTHR12526">
    <property type="entry name" value="GLYCOSYLTRANSFERASE"/>
    <property type="match status" value="1"/>
</dbReference>
<evidence type="ECO:0000259" key="1">
    <source>
        <dbReference type="Pfam" id="PF00534"/>
    </source>
</evidence>
<dbReference type="Proteomes" id="UP000238916">
    <property type="component" value="Unassembled WGS sequence"/>
</dbReference>
<feature type="domain" description="Glycosyltransferase subfamily 4-like N-terminal" evidence="2">
    <location>
        <begin position="2"/>
        <end position="132"/>
    </location>
</feature>
<feature type="domain" description="Glycosyl transferase family 1" evidence="1">
    <location>
        <begin position="166"/>
        <end position="327"/>
    </location>
</feature>
<sequence length="357" mass="39322">MRLCFLGDAGSIHMQRWIHYFLQAGYQVDVISFRPCEIQGANVHLLAQGHAGRLAYVKAIFKIRRLIREIRPDMLHAHYATSFGLLALVSGFKPLVVTAWGSDVLVAPKESIILKIIVEQVLKHADALTSDSSNMSERIRELLNGHECILKTITMGVSRDWFEQIPDRVKKPLQIVSLRGHQTNYNIDVLIQAMVEVTRAVPKAQLIVAGEGPETQALRALSASLGMEGNVQFVGQLPHEAVQSYLNESSISASVPTSDATAVSLLETMACGSFPIVTDLPANREWVEDNVNGLLVPVKDSKALAVAIIRALGDATFRDQAGEINRQRVGNKAIWEDNMGEVEELYQQLIAPKKGIS</sequence>
<dbReference type="GO" id="GO:0016757">
    <property type="term" value="F:glycosyltransferase activity"/>
    <property type="evidence" value="ECO:0007669"/>
    <property type="project" value="InterPro"/>
</dbReference>
<dbReference type="InterPro" id="IPR001296">
    <property type="entry name" value="Glyco_trans_1"/>
</dbReference>
<accession>A0A2U3KWF7</accession>
<dbReference type="Pfam" id="PF00534">
    <property type="entry name" value="Glycos_transf_1"/>
    <property type="match status" value="1"/>
</dbReference>
<dbReference type="SUPFAM" id="SSF53756">
    <property type="entry name" value="UDP-Glycosyltransferase/glycogen phosphorylase"/>
    <property type="match status" value="1"/>
</dbReference>
<dbReference type="InterPro" id="IPR028098">
    <property type="entry name" value="Glyco_trans_4-like_N"/>
</dbReference>
<name>A0A2U3KWF7_9FIRM</name>
<evidence type="ECO:0000313" key="4">
    <source>
        <dbReference type="Proteomes" id="UP000238916"/>
    </source>
</evidence>
<evidence type="ECO:0000259" key="2">
    <source>
        <dbReference type="Pfam" id="PF13477"/>
    </source>
</evidence>
<dbReference type="EMBL" id="OMOF01000225">
    <property type="protein sequence ID" value="SPF43963.1"/>
    <property type="molecule type" value="Genomic_DNA"/>
</dbReference>
<proteinExistence type="predicted"/>